<dbReference type="HAMAP" id="MF_00161">
    <property type="entry name" value="LspA"/>
    <property type="match status" value="1"/>
</dbReference>
<evidence type="ECO:0000256" key="2">
    <source>
        <dbReference type="ARBA" id="ARBA00022475"/>
    </source>
</evidence>
<comment type="subcellular location">
    <subcellularLocation>
        <location evidence="9">Cell membrane</location>
        <topology evidence="9">Multi-pass membrane protein</topology>
    </subcellularLocation>
</comment>
<accession>A0A1Q2CYR3</accession>
<dbReference type="OrthoDB" id="4308908at2"/>
<keyword evidence="6 9" id="KW-0378">Hydrolase</keyword>
<dbReference type="InterPro" id="IPR001872">
    <property type="entry name" value="Peptidase_A8"/>
</dbReference>
<name>A0A1Q2CYR3_9ACTN</name>
<evidence type="ECO:0000256" key="9">
    <source>
        <dbReference type="HAMAP-Rule" id="MF_00161"/>
    </source>
</evidence>
<dbReference type="RefSeq" id="WP_077350329.1">
    <property type="nucleotide sequence ID" value="NZ_CP019607.1"/>
</dbReference>
<evidence type="ECO:0000256" key="5">
    <source>
        <dbReference type="ARBA" id="ARBA00022750"/>
    </source>
</evidence>
<dbReference type="Pfam" id="PF01252">
    <property type="entry name" value="Peptidase_A8"/>
    <property type="match status" value="1"/>
</dbReference>
<comment type="similarity">
    <text evidence="1 9 11">Belongs to the peptidase A8 family.</text>
</comment>
<keyword evidence="8 9" id="KW-0472">Membrane</keyword>
<reference evidence="12 13" key="1">
    <citation type="journal article" date="2008" name="Int. J. Syst. Evol. Microbiol.">
        <title>Tessaracoccus flavescens sp. nov., isolated from marine sediment.</title>
        <authorList>
            <person name="Lee D.W."/>
            <person name="Lee S.D."/>
        </authorList>
    </citation>
    <scope>NUCLEOTIDE SEQUENCE [LARGE SCALE GENOMIC DNA]</scope>
    <source>
        <strain evidence="12 13">SST-39T</strain>
    </source>
</reference>
<sequence>MTAQDAVVVESTGGASTRSRQALVVALVVAALALAIDQGSKVLAAAQLTQGERIPLVGDLFGLSLVYNPGAAFSIGSGATWIFTISGLLAAVAVVVFAARMRGARWGVALGLVLGGAVGNLVDRLVNSPAFGQGHVTDFLAYGDLFVGNVADVFVVAGVGLVCLNLLTQTPRTTAEGERTEEAS</sequence>
<proteinExistence type="inferred from homology"/>
<feature type="active site" evidence="9">
    <location>
        <position position="152"/>
    </location>
</feature>
<keyword evidence="7 9" id="KW-1133">Transmembrane helix</keyword>
<dbReference type="GO" id="GO:0005886">
    <property type="term" value="C:plasma membrane"/>
    <property type="evidence" value="ECO:0007669"/>
    <property type="project" value="UniProtKB-SubCell"/>
</dbReference>
<evidence type="ECO:0000256" key="4">
    <source>
        <dbReference type="ARBA" id="ARBA00022692"/>
    </source>
</evidence>
<dbReference type="PANTHER" id="PTHR33695">
    <property type="entry name" value="LIPOPROTEIN SIGNAL PEPTIDASE"/>
    <property type="match status" value="1"/>
</dbReference>
<dbReference type="KEGG" id="tfa:BW733_10675"/>
<comment type="catalytic activity">
    <reaction evidence="9 10">
        <text>Release of signal peptides from bacterial membrane prolipoproteins. Hydrolyzes -Xaa-Yaa-Zaa-|-(S,diacylglyceryl)Cys-, in which Xaa is hydrophobic (preferably Leu), and Yaa (Ala or Ser) and Zaa (Gly or Ala) have small, neutral side chains.</text>
        <dbReference type="EC" id="3.4.23.36"/>
    </reaction>
</comment>
<comment type="pathway">
    <text evidence="9">Protein modification; lipoprotein biosynthesis (signal peptide cleavage).</text>
</comment>
<dbReference type="NCBIfam" id="TIGR00077">
    <property type="entry name" value="lspA"/>
    <property type="match status" value="1"/>
</dbReference>
<keyword evidence="3 9" id="KW-0645">Protease</keyword>
<dbReference type="PROSITE" id="PS00855">
    <property type="entry name" value="SPASE_II"/>
    <property type="match status" value="1"/>
</dbReference>
<dbReference type="Proteomes" id="UP000188235">
    <property type="component" value="Chromosome"/>
</dbReference>
<evidence type="ECO:0000313" key="13">
    <source>
        <dbReference type="Proteomes" id="UP000188235"/>
    </source>
</evidence>
<feature type="transmembrane region" description="Helical" evidence="9">
    <location>
        <begin position="106"/>
        <end position="126"/>
    </location>
</feature>
<dbReference type="PRINTS" id="PR00781">
    <property type="entry name" value="LIPOSIGPTASE"/>
</dbReference>
<evidence type="ECO:0000256" key="8">
    <source>
        <dbReference type="ARBA" id="ARBA00023136"/>
    </source>
</evidence>
<evidence type="ECO:0000313" key="12">
    <source>
        <dbReference type="EMBL" id="AQP51225.1"/>
    </source>
</evidence>
<dbReference type="PANTHER" id="PTHR33695:SF1">
    <property type="entry name" value="LIPOPROTEIN SIGNAL PEPTIDASE"/>
    <property type="match status" value="1"/>
</dbReference>
<protein>
    <recommendedName>
        <fullName evidence="9">Lipoprotein signal peptidase</fullName>
        <ecNumber evidence="9">3.4.23.36</ecNumber>
    </recommendedName>
    <alternativeName>
        <fullName evidence="9">Prolipoprotein signal peptidase</fullName>
    </alternativeName>
    <alternativeName>
        <fullName evidence="9">Signal peptidase II</fullName>
        <shortName evidence="9">SPase II</shortName>
    </alternativeName>
</protein>
<evidence type="ECO:0000256" key="11">
    <source>
        <dbReference type="RuleBase" id="RU004181"/>
    </source>
</evidence>
<gene>
    <name evidence="9" type="primary">lspA</name>
    <name evidence="12" type="ORF">BW733_10675</name>
</gene>
<organism evidence="12 13">
    <name type="scientific">Tessaracoccus flavescens</name>
    <dbReference type="NCBI Taxonomy" id="399497"/>
    <lineage>
        <taxon>Bacteria</taxon>
        <taxon>Bacillati</taxon>
        <taxon>Actinomycetota</taxon>
        <taxon>Actinomycetes</taxon>
        <taxon>Propionibacteriales</taxon>
        <taxon>Propionibacteriaceae</taxon>
        <taxon>Tessaracoccus</taxon>
    </lineage>
</organism>
<dbReference type="GO" id="GO:0006508">
    <property type="term" value="P:proteolysis"/>
    <property type="evidence" value="ECO:0007669"/>
    <property type="project" value="UniProtKB-KW"/>
</dbReference>
<dbReference type="EC" id="3.4.23.36" evidence="9"/>
<keyword evidence="5 9" id="KW-0064">Aspartyl protease</keyword>
<feature type="active site" evidence="9">
    <location>
        <position position="138"/>
    </location>
</feature>
<dbReference type="UniPathway" id="UPA00665"/>
<evidence type="ECO:0000256" key="1">
    <source>
        <dbReference type="ARBA" id="ARBA00006139"/>
    </source>
</evidence>
<comment type="function">
    <text evidence="9 10">This protein specifically catalyzes the removal of signal peptides from prolipoproteins.</text>
</comment>
<feature type="transmembrane region" description="Helical" evidence="9">
    <location>
        <begin position="146"/>
        <end position="167"/>
    </location>
</feature>
<keyword evidence="13" id="KW-1185">Reference proteome</keyword>
<keyword evidence="2 9" id="KW-1003">Cell membrane</keyword>
<evidence type="ECO:0000256" key="7">
    <source>
        <dbReference type="ARBA" id="ARBA00022989"/>
    </source>
</evidence>
<dbReference type="EMBL" id="CP019607">
    <property type="protein sequence ID" value="AQP51225.1"/>
    <property type="molecule type" value="Genomic_DNA"/>
</dbReference>
<dbReference type="AlphaFoldDB" id="A0A1Q2CYR3"/>
<evidence type="ECO:0000256" key="10">
    <source>
        <dbReference type="RuleBase" id="RU000594"/>
    </source>
</evidence>
<keyword evidence="4 9" id="KW-0812">Transmembrane</keyword>
<evidence type="ECO:0000256" key="6">
    <source>
        <dbReference type="ARBA" id="ARBA00022801"/>
    </source>
</evidence>
<dbReference type="STRING" id="399497.BW733_10675"/>
<feature type="transmembrane region" description="Helical" evidence="9">
    <location>
        <begin position="81"/>
        <end position="99"/>
    </location>
</feature>
<feature type="transmembrane region" description="Helical" evidence="9">
    <location>
        <begin position="20"/>
        <end position="36"/>
    </location>
</feature>
<dbReference type="GO" id="GO:0004190">
    <property type="term" value="F:aspartic-type endopeptidase activity"/>
    <property type="evidence" value="ECO:0007669"/>
    <property type="project" value="UniProtKB-UniRule"/>
</dbReference>
<evidence type="ECO:0000256" key="3">
    <source>
        <dbReference type="ARBA" id="ARBA00022670"/>
    </source>
</evidence>